<dbReference type="OrthoDB" id="9779023at2"/>
<feature type="transmembrane region" description="Helical" evidence="10">
    <location>
        <begin position="283"/>
        <end position="302"/>
    </location>
</feature>
<dbReference type="Pfam" id="PF02653">
    <property type="entry name" value="BPD_transp_2"/>
    <property type="match status" value="1"/>
</dbReference>
<evidence type="ECO:0000313" key="12">
    <source>
        <dbReference type="Proteomes" id="UP000093111"/>
    </source>
</evidence>
<comment type="caution">
    <text evidence="11">The sequence shown here is derived from an EMBL/GenBank/DDBJ whole genome shotgun (WGS) entry which is preliminary data.</text>
</comment>
<feature type="transmembrane region" description="Helical" evidence="10">
    <location>
        <begin position="148"/>
        <end position="168"/>
    </location>
</feature>
<feature type="transmembrane region" description="Helical" evidence="10">
    <location>
        <begin position="200"/>
        <end position="219"/>
    </location>
</feature>
<evidence type="ECO:0000313" key="11">
    <source>
        <dbReference type="EMBL" id="OBZ94796.1"/>
    </source>
</evidence>
<evidence type="ECO:0000256" key="7">
    <source>
        <dbReference type="ARBA" id="ARBA00022989"/>
    </source>
</evidence>
<keyword evidence="6" id="KW-0029">Amino-acid transport</keyword>
<dbReference type="InterPro" id="IPR052157">
    <property type="entry name" value="BCAA_transport_permease"/>
</dbReference>
<evidence type="ECO:0000256" key="4">
    <source>
        <dbReference type="ARBA" id="ARBA00022519"/>
    </source>
</evidence>
<dbReference type="GO" id="GO:0005886">
    <property type="term" value="C:plasma membrane"/>
    <property type="evidence" value="ECO:0007669"/>
    <property type="project" value="UniProtKB-SubCell"/>
</dbReference>
<feature type="transmembrane region" description="Helical" evidence="10">
    <location>
        <begin position="66"/>
        <end position="87"/>
    </location>
</feature>
<dbReference type="EMBL" id="LGLV01000008">
    <property type="protein sequence ID" value="OBZ94796.1"/>
    <property type="molecule type" value="Genomic_DNA"/>
</dbReference>
<dbReference type="RefSeq" id="WP_068954615.1">
    <property type="nucleotide sequence ID" value="NZ_LGLV01000008.1"/>
</dbReference>
<evidence type="ECO:0000256" key="10">
    <source>
        <dbReference type="SAM" id="Phobius"/>
    </source>
</evidence>
<dbReference type="Proteomes" id="UP000093111">
    <property type="component" value="Unassembled WGS sequence"/>
</dbReference>
<reference evidence="11 12" key="1">
    <citation type="journal article" date="2016" name="Syst. Appl. Microbiol.">
        <title>Pararhizobium polonicum sp. nov. isolated from tumors on stone fruit rootstocks.</title>
        <authorList>
            <person name="Pulawska J."/>
            <person name="Kuzmanovic N."/>
            <person name="Willems A."/>
            <person name="Pothier J.F."/>
        </authorList>
    </citation>
    <scope>NUCLEOTIDE SEQUENCE [LARGE SCALE GENOMIC DNA]</scope>
    <source>
        <strain evidence="11 12">F5.1</strain>
    </source>
</reference>
<dbReference type="GO" id="GO:1903806">
    <property type="term" value="P:L-isoleucine import across plasma membrane"/>
    <property type="evidence" value="ECO:0007669"/>
    <property type="project" value="TreeGrafter"/>
</dbReference>
<evidence type="ECO:0000256" key="8">
    <source>
        <dbReference type="ARBA" id="ARBA00023136"/>
    </source>
</evidence>
<organism evidence="11 12">
    <name type="scientific">Pararhizobium polonicum</name>
    <dbReference type="NCBI Taxonomy" id="1612624"/>
    <lineage>
        <taxon>Bacteria</taxon>
        <taxon>Pseudomonadati</taxon>
        <taxon>Pseudomonadota</taxon>
        <taxon>Alphaproteobacteria</taxon>
        <taxon>Hyphomicrobiales</taxon>
        <taxon>Rhizobiaceae</taxon>
        <taxon>Rhizobium/Agrobacterium group</taxon>
        <taxon>Pararhizobium</taxon>
    </lineage>
</organism>
<feature type="transmembrane region" description="Helical" evidence="10">
    <location>
        <begin position="108"/>
        <end position="128"/>
    </location>
</feature>
<keyword evidence="4" id="KW-0997">Cell inner membrane</keyword>
<dbReference type="InterPro" id="IPR001851">
    <property type="entry name" value="ABC_transp_permease"/>
</dbReference>
<dbReference type="GO" id="GO:0042941">
    <property type="term" value="P:D-alanine transmembrane transport"/>
    <property type="evidence" value="ECO:0007669"/>
    <property type="project" value="TreeGrafter"/>
</dbReference>
<dbReference type="GO" id="GO:0005304">
    <property type="term" value="F:L-valine transmembrane transporter activity"/>
    <property type="evidence" value="ECO:0007669"/>
    <property type="project" value="TreeGrafter"/>
</dbReference>
<keyword evidence="2" id="KW-0813">Transport</keyword>
<keyword evidence="3" id="KW-1003">Cell membrane</keyword>
<evidence type="ECO:0000256" key="3">
    <source>
        <dbReference type="ARBA" id="ARBA00022475"/>
    </source>
</evidence>
<feature type="transmembrane region" description="Helical" evidence="10">
    <location>
        <begin position="43"/>
        <end position="60"/>
    </location>
</feature>
<accession>A0A1C7P1F2</accession>
<name>A0A1C7P1F2_9HYPH</name>
<dbReference type="PANTHER" id="PTHR11795">
    <property type="entry name" value="BRANCHED-CHAIN AMINO ACID TRANSPORT SYSTEM PERMEASE PROTEIN LIVH"/>
    <property type="match status" value="1"/>
</dbReference>
<keyword evidence="12" id="KW-1185">Reference proteome</keyword>
<evidence type="ECO:0000256" key="2">
    <source>
        <dbReference type="ARBA" id="ARBA00022448"/>
    </source>
</evidence>
<protein>
    <submittedName>
        <fullName evidence="11">ABC transporter permease</fullName>
    </submittedName>
</protein>
<dbReference type="STRING" id="1612624.ADU59_13305"/>
<feature type="transmembrane region" description="Helical" evidence="10">
    <location>
        <begin position="239"/>
        <end position="271"/>
    </location>
</feature>
<dbReference type="AlphaFoldDB" id="A0A1C7P1F2"/>
<evidence type="ECO:0000256" key="6">
    <source>
        <dbReference type="ARBA" id="ARBA00022970"/>
    </source>
</evidence>
<keyword evidence="7 10" id="KW-1133">Transmembrane helix</keyword>
<comment type="similarity">
    <text evidence="9">Belongs to the binding-protein-dependent transport system permease family. LivHM subfamily.</text>
</comment>
<dbReference type="PANTHER" id="PTHR11795:SF371">
    <property type="entry name" value="HIGH-AFFINITY BRANCHED-CHAIN AMINO ACID TRANSPORT SYSTEM PERMEASE PROTEIN LIVH"/>
    <property type="match status" value="1"/>
</dbReference>
<evidence type="ECO:0000256" key="9">
    <source>
        <dbReference type="ARBA" id="ARBA00037998"/>
    </source>
</evidence>
<dbReference type="GO" id="GO:0015808">
    <property type="term" value="P:L-alanine transport"/>
    <property type="evidence" value="ECO:0007669"/>
    <property type="project" value="TreeGrafter"/>
</dbReference>
<proteinExistence type="inferred from homology"/>
<gene>
    <name evidence="11" type="ORF">ADU59_13305</name>
</gene>
<dbReference type="GO" id="GO:0015190">
    <property type="term" value="F:L-leucine transmembrane transporter activity"/>
    <property type="evidence" value="ECO:0007669"/>
    <property type="project" value="TreeGrafter"/>
</dbReference>
<dbReference type="PATRIC" id="fig|1612624.7.peg.4567"/>
<evidence type="ECO:0000256" key="5">
    <source>
        <dbReference type="ARBA" id="ARBA00022692"/>
    </source>
</evidence>
<keyword evidence="5 10" id="KW-0812">Transmembrane</keyword>
<sequence>MTSLILQQTINALTIGAIYALIALGYTMVYGVLRLINFAHSEMFMLGGYVALVALSVFAVTGGPAYAIVVIGVMVVTFSAVGVIGVVTERVAYKPLRNSSRLAPMLSALGVSMALQAAMQLIAGPQPIAFPALVEPERLQLGDASITYLQIFIVALSVGLMFALQFLITRTRLGVLVRAVAENHHTAALLGVSVNRTISLIFFVGPGLGALGGVLYGSYYGLVSPTMGVVVGLKAFTAAILGGIGSIPGAMIGGFVLAFLEVFGTALLPILSHGILGTEYRDIFAFAVLIAVLLFRPAGLLGESVTEESGVTKREF</sequence>
<evidence type="ECO:0000256" key="1">
    <source>
        <dbReference type="ARBA" id="ARBA00004651"/>
    </source>
</evidence>
<dbReference type="CDD" id="cd06582">
    <property type="entry name" value="TM_PBP1_LivH_like"/>
    <property type="match status" value="1"/>
</dbReference>
<feature type="transmembrane region" description="Helical" evidence="10">
    <location>
        <begin position="12"/>
        <end position="36"/>
    </location>
</feature>
<comment type="subcellular location">
    <subcellularLocation>
        <location evidence="1">Cell membrane</location>
        <topology evidence="1">Multi-pass membrane protein</topology>
    </subcellularLocation>
</comment>
<dbReference type="GO" id="GO:0015192">
    <property type="term" value="F:L-phenylalanine transmembrane transporter activity"/>
    <property type="evidence" value="ECO:0007669"/>
    <property type="project" value="TreeGrafter"/>
</dbReference>
<dbReference type="GO" id="GO:0015188">
    <property type="term" value="F:L-isoleucine transmembrane transporter activity"/>
    <property type="evidence" value="ECO:0007669"/>
    <property type="project" value="TreeGrafter"/>
</dbReference>
<keyword evidence="8 10" id="KW-0472">Membrane</keyword>